<comment type="similarity">
    <text evidence="2">Belongs to the UPF0754 family.</text>
</comment>
<keyword evidence="5 6" id="KW-0472">Membrane</keyword>
<dbReference type="Pfam" id="PF04286">
    <property type="entry name" value="DUF445"/>
    <property type="match status" value="1"/>
</dbReference>
<dbReference type="RefSeq" id="WP_048031689.1">
    <property type="nucleotide sequence ID" value="NZ_CP030117.1"/>
</dbReference>
<gene>
    <name evidence="7" type="ORF">AB432_007285</name>
</gene>
<evidence type="ECO:0000256" key="5">
    <source>
        <dbReference type="ARBA" id="ARBA00023136"/>
    </source>
</evidence>
<reference evidence="7 8" key="1">
    <citation type="journal article" date="2015" name="Genome Announc.">
        <title>Draft Genome Sequence of Brevibacillus brevis DZQ7, a Plant Growth-Promoting Rhizobacterium with Broad-Spectrum Antimicrobial Activity.</title>
        <authorList>
            <person name="Hou Q."/>
            <person name="Wang C."/>
            <person name="Hou X."/>
            <person name="Xia Z."/>
            <person name="Ye J."/>
            <person name="Liu K."/>
            <person name="Liu H."/>
            <person name="Wang J."/>
            <person name="Guo H."/>
            <person name="Yu X."/>
            <person name="Yang Y."/>
            <person name="Du B."/>
            <person name="Ding Y."/>
        </authorList>
    </citation>
    <scope>NUCLEOTIDE SEQUENCE [LARGE SCALE GENOMIC DNA]</scope>
    <source>
        <strain evidence="7 8">DZQ7</strain>
    </source>
</reference>
<dbReference type="AlphaFoldDB" id="A0A2Z4MEG9"/>
<evidence type="ECO:0000313" key="7">
    <source>
        <dbReference type="EMBL" id="AWX54843.1"/>
    </source>
</evidence>
<keyword evidence="3 6" id="KW-0812">Transmembrane</keyword>
<name>A0A2Z4MEG9_BREBE</name>
<evidence type="ECO:0000256" key="4">
    <source>
        <dbReference type="ARBA" id="ARBA00022989"/>
    </source>
</evidence>
<dbReference type="PANTHER" id="PTHR35791:SF1">
    <property type="entry name" value="UPF0754 MEMBRANE PROTEIN YHEB"/>
    <property type="match status" value="1"/>
</dbReference>
<evidence type="ECO:0000256" key="3">
    <source>
        <dbReference type="ARBA" id="ARBA00022692"/>
    </source>
</evidence>
<evidence type="ECO:0000313" key="8">
    <source>
        <dbReference type="Proteomes" id="UP000036061"/>
    </source>
</evidence>
<feature type="transmembrane region" description="Helical" evidence="6">
    <location>
        <begin position="6"/>
        <end position="29"/>
    </location>
</feature>
<dbReference type="EMBL" id="CP030117">
    <property type="protein sequence ID" value="AWX54843.1"/>
    <property type="molecule type" value="Genomic_DNA"/>
</dbReference>
<comment type="subcellular location">
    <subcellularLocation>
        <location evidence="1">Endomembrane system</location>
    </subcellularLocation>
</comment>
<proteinExistence type="inferred from homology"/>
<sequence length="385" mass="43588">MNAWVLLVNIAVGSVIGGVTNELAIRMLFKPVKPWYIGRWKVPFTPGLIPRRRDDIAIQMGRLVEEHLLTTEGIKRALNQSGLESTLTGWMNTIARDWMTDERSLRQALLTVMPQLFQEDGTWSEGVRAPIETKWGTFVEQVLAQYEEKKLRELVTDNGRERLDAALGSVSELLLKRFREYLHSPEGQQTLQNMVRGLLGGGGGMFGGLVGMFLGDDKILGKILPYLDELLQSRELSERVHYFLHKEADKLLDKNVGEVVAWIGRDQVDDWARKLFTKLEEQSLRIVDEPLSRLTAPISETVTTELVPRLAKWMVDTLQQNIERIFSRLAIRDIVTRQVEGFPIERIEEMVVGISGKEFRMITVLGFILGGIIGLVQGILANLLS</sequence>
<feature type="transmembrane region" description="Helical" evidence="6">
    <location>
        <begin position="364"/>
        <end position="384"/>
    </location>
</feature>
<dbReference type="Proteomes" id="UP000036061">
    <property type="component" value="Chromosome"/>
</dbReference>
<dbReference type="PANTHER" id="PTHR35791">
    <property type="entry name" value="UPF0754 MEMBRANE PROTEIN YHEB"/>
    <property type="match status" value="1"/>
</dbReference>
<evidence type="ECO:0000256" key="6">
    <source>
        <dbReference type="SAM" id="Phobius"/>
    </source>
</evidence>
<evidence type="ECO:0000256" key="2">
    <source>
        <dbReference type="ARBA" id="ARBA00008053"/>
    </source>
</evidence>
<accession>A0A2Z4MEG9</accession>
<dbReference type="GO" id="GO:0012505">
    <property type="term" value="C:endomembrane system"/>
    <property type="evidence" value="ECO:0007669"/>
    <property type="project" value="UniProtKB-SubCell"/>
</dbReference>
<dbReference type="InterPro" id="IPR007383">
    <property type="entry name" value="DUF445"/>
</dbReference>
<protein>
    <submittedName>
        <fullName evidence="7">DUF445 family protein</fullName>
    </submittedName>
</protein>
<evidence type="ECO:0000256" key="1">
    <source>
        <dbReference type="ARBA" id="ARBA00004308"/>
    </source>
</evidence>
<keyword evidence="4 6" id="KW-1133">Transmembrane helix</keyword>
<organism evidence="7 8">
    <name type="scientific">Brevibacillus brevis</name>
    <name type="common">Bacillus brevis</name>
    <dbReference type="NCBI Taxonomy" id="1393"/>
    <lineage>
        <taxon>Bacteria</taxon>
        <taxon>Bacillati</taxon>
        <taxon>Bacillota</taxon>
        <taxon>Bacilli</taxon>
        <taxon>Bacillales</taxon>
        <taxon>Paenibacillaceae</taxon>
        <taxon>Brevibacillus</taxon>
    </lineage>
</organism>